<dbReference type="SMART" id="SM00671">
    <property type="entry name" value="SEL1"/>
    <property type="match status" value="7"/>
</dbReference>
<feature type="domain" description="F-box" evidence="2">
    <location>
        <begin position="632"/>
        <end position="678"/>
    </location>
</feature>
<dbReference type="OrthoDB" id="272077at2759"/>
<dbReference type="InterPro" id="IPR006597">
    <property type="entry name" value="Sel1-like"/>
</dbReference>
<sequence length="716" mass="81518">MNDWFWLKVNLLSTPKYTITDTSSSNQLIKKCSFPKLYAITKIVIANQILYDGLNKIKDERRYHSPSRMSTYYSSCDEVVNIEKKALILYKEAAFLGCPIAFAIIGYYYENGLAGLPINYYKAERYYTLGLGYNNKLINKKNNKSIDDEDDDSDEDEVEDDNNNNRIIINQCISKKYKKQAKSLGGGDITLNWIISLAKLEHISSLFIVASSYYNGLGVERDVEKAYHYAKIAAEYGHPGAQNLVGMINYEGTETLEKNEEMALRWYRKAAKSNEAAALYNLAMLYENGAVVMQNYNEAFKYYKMASDLGSISGTNIIGFFYEHGIGTEKDKISSFKYYLKAASKGSPFGQYNLGRCFLYGIGIKRNITSAIKWFELAGIQGHSNSYLTLAVIYDMGIKVCQNNRLARKYYTLAYRNNMKSVSKRLMAGIAIDILRVSRFLLSPSSATKSTNKYLKSLHSEFLNIHGNNSNDTLFVNSFSQDNLNLLCHSNSLLTILLNNNNNNNINNSINTINTINDNEEEEQINWTSTSQKSKNDNNTFSIIEKDYSSSYLSHATSSSSLITLNNIEELEEDKEKEEKNQSMLGNPLNSSNSSSSSIEDIMEYIQEFESSANTNSTITTTTTTTTTSKKRNHLLELPNELKYSIINTLNPDNILSSEIMNKIFQYVIHGEQNFKTKTEFLNYLEIKEFKLEETNNYHNTEERINGLIEQLHQNN</sequence>
<dbReference type="STRING" id="1754192.A0A1Y1WQL5"/>
<proteinExistence type="predicted"/>
<organism evidence="3 4">
    <name type="scientific">Anaeromyces robustus</name>
    <dbReference type="NCBI Taxonomy" id="1754192"/>
    <lineage>
        <taxon>Eukaryota</taxon>
        <taxon>Fungi</taxon>
        <taxon>Fungi incertae sedis</taxon>
        <taxon>Chytridiomycota</taxon>
        <taxon>Chytridiomycota incertae sedis</taxon>
        <taxon>Neocallimastigomycetes</taxon>
        <taxon>Neocallimastigales</taxon>
        <taxon>Neocallimastigaceae</taxon>
        <taxon>Anaeromyces</taxon>
    </lineage>
</organism>
<evidence type="ECO:0000313" key="4">
    <source>
        <dbReference type="Proteomes" id="UP000193944"/>
    </source>
</evidence>
<dbReference type="AlphaFoldDB" id="A0A1Y1WQL5"/>
<evidence type="ECO:0000256" key="1">
    <source>
        <dbReference type="SAM" id="MobiDB-lite"/>
    </source>
</evidence>
<dbReference type="InterPro" id="IPR001810">
    <property type="entry name" value="F-box_dom"/>
</dbReference>
<reference evidence="3 4" key="1">
    <citation type="submission" date="2016-08" db="EMBL/GenBank/DDBJ databases">
        <title>A Parts List for Fungal Cellulosomes Revealed by Comparative Genomics.</title>
        <authorList>
            <consortium name="DOE Joint Genome Institute"/>
            <person name="Haitjema C.H."/>
            <person name="Gilmore S.P."/>
            <person name="Henske J.K."/>
            <person name="Solomon K.V."/>
            <person name="De Groot R."/>
            <person name="Kuo A."/>
            <person name="Mondo S.J."/>
            <person name="Salamov A.A."/>
            <person name="Labutti K."/>
            <person name="Zhao Z."/>
            <person name="Chiniquy J."/>
            <person name="Barry K."/>
            <person name="Brewer H.M."/>
            <person name="Purvine S.O."/>
            <person name="Wright A.T."/>
            <person name="Boxma B."/>
            <person name="Van Alen T."/>
            <person name="Hackstein J.H."/>
            <person name="Baker S.E."/>
            <person name="Grigoriev I.V."/>
            <person name="O'Malley M.A."/>
        </authorList>
    </citation>
    <scope>NUCLEOTIDE SEQUENCE [LARGE SCALE GENOMIC DNA]</scope>
    <source>
        <strain evidence="3 4">S4</strain>
    </source>
</reference>
<feature type="region of interest" description="Disordered" evidence="1">
    <location>
        <begin position="572"/>
        <end position="597"/>
    </location>
</feature>
<dbReference type="Pfam" id="PF08238">
    <property type="entry name" value="Sel1"/>
    <property type="match status" value="7"/>
</dbReference>
<dbReference type="InterPro" id="IPR052945">
    <property type="entry name" value="Mitotic_Regulator"/>
</dbReference>
<evidence type="ECO:0000313" key="3">
    <source>
        <dbReference type="EMBL" id="ORX75821.1"/>
    </source>
</evidence>
<dbReference type="SUPFAM" id="SSF81901">
    <property type="entry name" value="HCP-like"/>
    <property type="match status" value="2"/>
</dbReference>
<dbReference type="InterPro" id="IPR011990">
    <property type="entry name" value="TPR-like_helical_dom_sf"/>
</dbReference>
<dbReference type="PANTHER" id="PTHR43628:SF1">
    <property type="entry name" value="CHITIN SYNTHASE REGULATORY FACTOR 2-RELATED"/>
    <property type="match status" value="1"/>
</dbReference>
<comment type="caution">
    <text evidence="3">The sequence shown here is derived from an EMBL/GenBank/DDBJ whole genome shotgun (WGS) entry which is preliminary data.</text>
</comment>
<name>A0A1Y1WQL5_9FUNG</name>
<dbReference type="Proteomes" id="UP000193944">
    <property type="component" value="Unassembled WGS sequence"/>
</dbReference>
<protein>
    <submittedName>
        <fullName evidence="3">HCP-like protein</fullName>
    </submittedName>
</protein>
<keyword evidence="4" id="KW-1185">Reference proteome</keyword>
<accession>A0A1Y1WQL5</accession>
<dbReference type="PANTHER" id="PTHR43628">
    <property type="entry name" value="ACTIVATOR OF C KINASE PROTEIN 1-RELATED"/>
    <property type="match status" value="1"/>
</dbReference>
<gene>
    <name evidence="3" type="ORF">BCR32DRAFT_284813</name>
</gene>
<dbReference type="EMBL" id="MCFG01000334">
    <property type="protein sequence ID" value="ORX75821.1"/>
    <property type="molecule type" value="Genomic_DNA"/>
</dbReference>
<reference evidence="3 4" key="2">
    <citation type="submission" date="2016-08" db="EMBL/GenBank/DDBJ databases">
        <title>Pervasive Adenine N6-methylation of Active Genes in Fungi.</title>
        <authorList>
            <consortium name="DOE Joint Genome Institute"/>
            <person name="Mondo S.J."/>
            <person name="Dannebaum R.O."/>
            <person name="Kuo R.C."/>
            <person name="Labutti K."/>
            <person name="Haridas S."/>
            <person name="Kuo A."/>
            <person name="Salamov A."/>
            <person name="Ahrendt S.R."/>
            <person name="Lipzen A."/>
            <person name="Sullivan W."/>
            <person name="Andreopoulos W.B."/>
            <person name="Clum A."/>
            <person name="Lindquist E."/>
            <person name="Daum C."/>
            <person name="Ramamoorthy G.K."/>
            <person name="Gryganskyi A."/>
            <person name="Culley D."/>
            <person name="Magnuson J.K."/>
            <person name="James T.Y."/>
            <person name="O'Malley M.A."/>
            <person name="Stajich J.E."/>
            <person name="Spatafora J.W."/>
            <person name="Visel A."/>
            <person name="Grigoriev I.V."/>
        </authorList>
    </citation>
    <scope>NUCLEOTIDE SEQUENCE [LARGE SCALE GENOMIC DNA]</scope>
    <source>
        <strain evidence="3 4">S4</strain>
    </source>
</reference>
<dbReference type="Gene3D" id="1.25.40.10">
    <property type="entry name" value="Tetratricopeptide repeat domain"/>
    <property type="match status" value="2"/>
</dbReference>
<dbReference type="PROSITE" id="PS50181">
    <property type="entry name" value="FBOX"/>
    <property type="match status" value="1"/>
</dbReference>
<evidence type="ECO:0000259" key="2">
    <source>
        <dbReference type="PROSITE" id="PS50181"/>
    </source>
</evidence>